<dbReference type="InterPro" id="IPR007863">
    <property type="entry name" value="Peptidase_M16_C"/>
</dbReference>
<keyword evidence="5" id="KW-0809">Transit peptide</keyword>
<keyword evidence="16" id="KW-1185">Reference proteome</keyword>
<dbReference type="GeneID" id="72068276"/>
<evidence type="ECO:0000256" key="1">
    <source>
        <dbReference type="ARBA" id="ARBA00004443"/>
    </source>
</evidence>
<sequence length="557" mass="59344">MPLSSTMISRTSLARTAQQVVRRSCSVQPLQRRGFAAAASTGSFDTADVSGLKVASRDGHGPTTELAIVAKAGTRYQPLPGLTVGLEEFAFKNTQRRSALRITRESELLGGQLSASHSREALVLKASFLREDLPYFAELLAEVVSMTKYTTHEFHEDVERVLHLKQAALNANVPALALDNAHAVAFHTGLGAPVYPSQSTPQKYLNEEYIASYADVVYSKPNIAVVADGASPDALSKWVSQFFKDVPASSQSGQSLKVEASKYYGGEQRTNHAGGNSMVIAFPGSDSNGSKPEIAVLAALLGGKPTIKWTPGFSLLSKATAGSAGLSVSSASLAYSDAGLLAVQLTGPAAAVRKAAEDTAKALKSVADGSVSKEDVAKAVANAKFDALEKAQFRGPSILQAGSGLVHSGKASDLAALASGIDSVTADKLKTVSVLFSLLYGRIPMFAPFSQRRPANLVCNRPLRPFWMARPPCRRWATCSCCRTPRRLVCGYRGMLAWTRKACTNSCRGGLDGVIGDLMPVNICSRNPLRSHGVSFPLSLVPYAAICWLIYRYLVPM</sequence>
<keyword evidence="3" id="KW-0679">Respiratory chain</keyword>
<evidence type="ECO:0000256" key="11">
    <source>
        <dbReference type="ARBA" id="ARBA00041372"/>
    </source>
</evidence>
<evidence type="ECO:0000256" key="9">
    <source>
        <dbReference type="ARBA" id="ARBA00038146"/>
    </source>
</evidence>
<evidence type="ECO:0000256" key="7">
    <source>
        <dbReference type="ARBA" id="ARBA00023128"/>
    </source>
</evidence>
<keyword evidence="6" id="KW-0249">Electron transport</keyword>
<dbReference type="PANTHER" id="PTHR11851">
    <property type="entry name" value="METALLOPROTEASE"/>
    <property type="match status" value="1"/>
</dbReference>
<accession>A0A9Q8QIF1</accession>
<dbReference type="Proteomes" id="UP000829364">
    <property type="component" value="Chromosome 5"/>
</dbReference>
<proteinExistence type="inferred from homology"/>
<protein>
    <recommendedName>
        <fullName evidence="10">Cytochrome b-c1 complex subunit 2, mitochondrial</fullName>
    </recommendedName>
    <alternativeName>
        <fullName evidence="11">Core protein II</fullName>
    </alternativeName>
</protein>
<keyword evidence="2" id="KW-0813">Transport</keyword>
<dbReference type="Pfam" id="PF00675">
    <property type="entry name" value="Peptidase_M16"/>
    <property type="match status" value="1"/>
</dbReference>
<evidence type="ECO:0000256" key="2">
    <source>
        <dbReference type="ARBA" id="ARBA00022448"/>
    </source>
</evidence>
<dbReference type="InterPro" id="IPR050361">
    <property type="entry name" value="MPP/UQCRC_Complex"/>
</dbReference>
<evidence type="ECO:0000256" key="6">
    <source>
        <dbReference type="ARBA" id="ARBA00022982"/>
    </source>
</evidence>
<name>A0A9Q8QIF1_9HYPO</name>
<comment type="subcellular location">
    <subcellularLocation>
        <location evidence="1">Mitochondrion inner membrane</location>
        <topology evidence="1">Peripheral membrane protein</topology>
        <orientation evidence="1">Matrix side</orientation>
    </subcellularLocation>
</comment>
<feature type="transmembrane region" description="Helical" evidence="12">
    <location>
        <begin position="534"/>
        <end position="554"/>
    </location>
</feature>
<reference evidence="15" key="1">
    <citation type="submission" date="2021-11" db="EMBL/GenBank/DDBJ databases">
        <title>Purpureocillium_takamizusanense_genome.</title>
        <authorList>
            <person name="Nguyen N.-H."/>
        </authorList>
    </citation>
    <scope>NUCLEOTIDE SEQUENCE</scope>
    <source>
        <strain evidence="15">PT3</strain>
    </source>
</reference>
<keyword evidence="12" id="KW-1133">Transmembrane helix</keyword>
<dbReference type="RefSeq" id="XP_047843701.1">
    <property type="nucleotide sequence ID" value="XM_047987715.1"/>
</dbReference>
<dbReference type="GO" id="GO:0005743">
    <property type="term" value="C:mitochondrial inner membrane"/>
    <property type="evidence" value="ECO:0007669"/>
    <property type="project" value="UniProtKB-SubCell"/>
</dbReference>
<keyword evidence="12" id="KW-0812">Transmembrane</keyword>
<evidence type="ECO:0000259" key="13">
    <source>
        <dbReference type="Pfam" id="PF00675"/>
    </source>
</evidence>
<feature type="domain" description="Peptidase M16 N-terminal" evidence="13">
    <location>
        <begin position="54"/>
        <end position="194"/>
    </location>
</feature>
<evidence type="ECO:0000313" key="16">
    <source>
        <dbReference type="Proteomes" id="UP000829364"/>
    </source>
</evidence>
<dbReference type="InterPro" id="IPR011249">
    <property type="entry name" value="Metalloenz_LuxS/M16"/>
</dbReference>
<dbReference type="Pfam" id="PF05193">
    <property type="entry name" value="Peptidase_M16_C"/>
    <property type="match status" value="1"/>
</dbReference>
<dbReference type="InterPro" id="IPR011765">
    <property type="entry name" value="Pept_M16_N"/>
</dbReference>
<dbReference type="FunFam" id="3.30.830.10:FF:000021">
    <property type="entry name" value="Cytochrome b-c1 complex subunit 2"/>
    <property type="match status" value="1"/>
</dbReference>
<dbReference type="PANTHER" id="PTHR11851:SF209">
    <property type="entry name" value="CYTOCHROME B-C1 COMPLEX SUBUNIT 2, MITOCHONDRIAL"/>
    <property type="match status" value="1"/>
</dbReference>
<organism evidence="15 16">
    <name type="scientific">Purpureocillium takamizusanense</name>
    <dbReference type="NCBI Taxonomy" id="2060973"/>
    <lineage>
        <taxon>Eukaryota</taxon>
        <taxon>Fungi</taxon>
        <taxon>Dikarya</taxon>
        <taxon>Ascomycota</taxon>
        <taxon>Pezizomycotina</taxon>
        <taxon>Sordariomycetes</taxon>
        <taxon>Hypocreomycetidae</taxon>
        <taxon>Hypocreales</taxon>
        <taxon>Ophiocordycipitaceae</taxon>
        <taxon>Purpureocillium</taxon>
    </lineage>
</organism>
<keyword evidence="7" id="KW-0496">Mitochondrion</keyword>
<evidence type="ECO:0000256" key="5">
    <source>
        <dbReference type="ARBA" id="ARBA00022946"/>
    </source>
</evidence>
<evidence type="ECO:0000256" key="12">
    <source>
        <dbReference type="SAM" id="Phobius"/>
    </source>
</evidence>
<comment type="similarity">
    <text evidence="9">Belongs to the peptidase M16 family. UQCRC2/QCR2 subfamily.</text>
</comment>
<dbReference type="OrthoDB" id="6369905at2759"/>
<feature type="domain" description="Peptidase M16 C-terminal" evidence="14">
    <location>
        <begin position="206"/>
        <end position="381"/>
    </location>
</feature>
<dbReference type="SUPFAM" id="SSF63411">
    <property type="entry name" value="LuxS/MPP-like metallohydrolase"/>
    <property type="match status" value="2"/>
</dbReference>
<evidence type="ECO:0000256" key="4">
    <source>
        <dbReference type="ARBA" id="ARBA00022792"/>
    </source>
</evidence>
<evidence type="ECO:0000256" key="10">
    <source>
        <dbReference type="ARBA" id="ARBA00040751"/>
    </source>
</evidence>
<evidence type="ECO:0000313" key="15">
    <source>
        <dbReference type="EMBL" id="UNI20220.1"/>
    </source>
</evidence>
<dbReference type="AlphaFoldDB" id="A0A9Q8QIF1"/>
<gene>
    <name evidence="15" type="primary">QCR2</name>
    <name evidence="15" type="ORF">JDV02_006327</name>
</gene>
<evidence type="ECO:0000256" key="8">
    <source>
        <dbReference type="ARBA" id="ARBA00023136"/>
    </source>
</evidence>
<keyword evidence="4" id="KW-0999">Mitochondrion inner membrane</keyword>
<keyword evidence="8 12" id="KW-0472">Membrane</keyword>
<evidence type="ECO:0000259" key="14">
    <source>
        <dbReference type="Pfam" id="PF05193"/>
    </source>
</evidence>
<dbReference type="Gene3D" id="3.30.830.10">
    <property type="entry name" value="Metalloenzyme, LuxS/M16 peptidase-like"/>
    <property type="match status" value="2"/>
</dbReference>
<dbReference type="EMBL" id="CP086358">
    <property type="protein sequence ID" value="UNI20220.1"/>
    <property type="molecule type" value="Genomic_DNA"/>
</dbReference>
<evidence type="ECO:0000256" key="3">
    <source>
        <dbReference type="ARBA" id="ARBA00022660"/>
    </source>
</evidence>
<dbReference type="GO" id="GO:0046872">
    <property type="term" value="F:metal ion binding"/>
    <property type="evidence" value="ECO:0007669"/>
    <property type="project" value="InterPro"/>
</dbReference>